<dbReference type="InterPro" id="IPR050268">
    <property type="entry name" value="NADH-dep_flavin_reductase"/>
</dbReference>
<keyword evidence="5" id="KW-1185">Reference proteome</keyword>
<dbReference type="AlphaFoldDB" id="M0QIF4"/>
<protein>
    <submittedName>
        <fullName evidence="4">Putative oxidoreductase</fullName>
    </submittedName>
</protein>
<dbReference type="Proteomes" id="UP000011666">
    <property type="component" value="Unassembled WGS sequence"/>
</dbReference>
<accession>M0QIF4</accession>
<evidence type="ECO:0000313" key="5">
    <source>
        <dbReference type="Proteomes" id="UP000011666"/>
    </source>
</evidence>
<evidence type="ECO:0000256" key="1">
    <source>
        <dbReference type="ARBA" id="ARBA00008898"/>
    </source>
</evidence>
<dbReference type="InterPro" id="IPR002563">
    <property type="entry name" value="Flavin_Rdtase-like_dom"/>
</dbReference>
<dbReference type="GO" id="GO:0010181">
    <property type="term" value="F:FMN binding"/>
    <property type="evidence" value="ECO:0007669"/>
    <property type="project" value="InterPro"/>
</dbReference>
<dbReference type="SMART" id="SM00903">
    <property type="entry name" value="Flavin_Reduct"/>
    <property type="match status" value="1"/>
</dbReference>
<dbReference type="GO" id="GO:0042602">
    <property type="term" value="F:riboflavin reductase (NADPH) activity"/>
    <property type="evidence" value="ECO:0007669"/>
    <property type="project" value="TreeGrafter"/>
</dbReference>
<name>M0QIF4_9ACTN</name>
<dbReference type="OrthoDB" id="9792858at2"/>
<dbReference type="SUPFAM" id="SSF50475">
    <property type="entry name" value="FMN-binding split barrel"/>
    <property type="match status" value="1"/>
</dbReference>
<evidence type="ECO:0000259" key="3">
    <source>
        <dbReference type="SMART" id="SM00903"/>
    </source>
</evidence>
<gene>
    <name evidence="4" type="ORF">GS4_14_01610</name>
</gene>
<dbReference type="eggNOG" id="COG1853">
    <property type="taxonomic scope" value="Bacteria"/>
</dbReference>
<dbReference type="PANTHER" id="PTHR30466">
    <property type="entry name" value="FLAVIN REDUCTASE"/>
    <property type="match status" value="1"/>
</dbReference>
<organism evidence="4 5">
    <name type="scientific">Gordonia soli NBRC 108243</name>
    <dbReference type="NCBI Taxonomy" id="1223545"/>
    <lineage>
        <taxon>Bacteria</taxon>
        <taxon>Bacillati</taxon>
        <taxon>Actinomycetota</taxon>
        <taxon>Actinomycetes</taxon>
        <taxon>Mycobacteriales</taxon>
        <taxon>Gordoniaceae</taxon>
        <taxon>Gordonia</taxon>
    </lineage>
</organism>
<dbReference type="InterPro" id="IPR012349">
    <property type="entry name" value="Split_barrel_FMN-bd"/>
</dbReference>
<dbReference type="Gene3D" id="2.30.110.10">
    <property type="entry name" value="Electron Transport, Fmn-binding Protein, Chain A"/>
    <property type="match status" value="1"/>
</dbReference>
<proteinExistence type="inferred from homology"/>
<evidence type="ECO:0000313" key="4">
    <source>
        <dbReference type="EMBL" id="GAC68328.1"/>
    </source>
</evidence>
<comment type="caution">
    <text evidence="4">The sequence shown here is derived from an EMBL/GenBank/DDBJ whole genome shotgun (WGS) entry which is preliminary data.</text>
</comment>
<dbReference type="EMBL" id="BANX01000014">
    <property type="protein sequence ID" value="GAC68328.1"/>
    <property type="molecule type" value="Genomic_DNA"/>
</dbReference>
<evidence type="ECO:0000256" key="2">
    <source>
        <dbReference type="ARBA" id="ARBA00023002"/>
    </source>
</evidence>
<dbReference type="STRING" id="1223545.GS4_14_01610"/>
<reference evidence="4 5" key="1">
    <citation type="submission" date="2013-01" db="EMBL/GenBank/DDBJ databases">
        <title>Whole genome shotgun sequence of Gordonia soli NBRC 108243.</title>
        <authorList>
            <person name="Isaki-Nakamura S."/>
            <person name="Hosoyama A."/>
            <person name="Tsuchikane K."/>
            <person name="Ando Y."/>
            <person name="Baba S."/>
            <person name="Ohji S."/>
            <person name="Hamada M."/>
            <person name="Tamura T."/>
            <person name="Yamazoe A."/>
            <person name="Yamazaki S."/>
            <person name="Fujita N."/>
        </authorList>
    </citation>
    <scope>NUCLEOTIDE SEQUENCE [LARGE SCALE GENOMIC DNA]</scope>
    <source>
        <strain evidence="4 5">NBRC 108243</strain>
    </source>
</reference>
<sequence>MTIDSVISLVGDLSPASDAQALKRAYSCFPSGVVAVSSRIETPDGDPILLGMAASAFTTVSLAPPLVSLCVQNSSTTWPRLRSAPAIGVSVFASDQSDLCRQMAGPAEKRFDGIEPQRTDSGAVFVPGAAAALSCSLYNELPAGDHTLVLLKIEELRADPEVEPLVFHASSFRALEVRKDG</sequence>
<dbReference type="PANTHER" id="PTHR30466:SF11">
    <property type="entry name" value="FLAVIN-DEPENDENT MONOOXYGENASE, REDUCTASE SUBUNIT HSAB"/>
    <property type="match status" value="1"/>
</dbReference>
<dbReference type="RefSeq" id="WP_007620392.1">
    <property type="nucleotide sequence ID" value="NZ_BANX01000014.1"/>
</dbReference>
<feature type="domain" description="Flavin reductase like" evidence="3">
    <location>
        <begin position="26"/>
        <end position="174"/>
    </location>
</feature>
<keyword evidence="2" id="KW-0560">Oxidoreductase</keyword>
<comment type="similarity">
    <text evidence="1">Belongs to the non-flavoprotein flavin reductase family.</text>
</comment>
<dbReference type="Pfam" id="PF01613">
    <property type="entry name" value="Flavin_Reduct"/>
    <property type="match status" value="1"/>
</dbReference>